<evidence type="ECO:0000313" key="2">
    <source>
        <dbReference type="Proteomes" id="UP000219636"/>
    </source>
</evidence>
<accession>A0A285SXG6</accession>
<keyword evidence="2" id="KW-1185">Reference proteome</keyword>
<protein>
    <submittedName>
        <fullName evidence="1">Uncharacterized protein</fullName>
    </submittedName>
</protein>
<gene>
    <name evidence="1" type="ORF">SAMN05880501_10781</name>
</gene>
<dbReference type="OrthoDB" id="9979656at2"/>
<evidence type="ECO:0000313" key="1">
    <source>
        <dbReference type="EMBL" id="SOC12964.1"/>
    </source>
</evidence>
<proteinExistence type="predicted"/>
<name>A0A285SXG6_9BACL</name>
<dbReference type="RefSeq" id="WP_097073815.1">
    <property type="nucleotide sequence ID" value="NZ_OBMQ01000007.1"/>
</dbReference>
<dbReference type="AlphaFoldDB" id="A0A285SXG6"/>
<organism evidence="1 2">
    <name type="scientific">Ureibacillus xyleni</name>
    <dbReference type="NCBI Taxonomy" id="614648"/>
    <lineage>
        <taxon>Bacteria</taxon>
        <taxon>Bacillati</taxon>
        <taxon>Bacillota</taxon>
        <taxon>Bacilli</taxon>
        <taxon>Bacillales</taxon>
        <taxon>Caryophanaceae</taxon>
        <taxon>Ureibacillus</taxon>
    </lineage>
</organism>
<sequence>MITNYFRPSIAQYGSIGDCKMVLDELKIDLRQLELTPEQLESVYSLIEAKKDELEPRYFNWK</sequence>
<dbReference type="Proteomes" id="UP000219636">
    <property type="component" value="Unassembled WGS sequence"/>
</dbReference>
<dbReference type="EMBL" id="OBMQ01000007">
    <property type="protein sequence ID" value="SOC12964.1"/>
    <property type="molecule type" value="Genomic_DNA"/>
</dbReference>
<reference evidence="2" key="1">
    <citation type="submission" date="2017-08" db="EMBL/GenBank/DDBJ databases">
        <authorList>
            <person name="Varghese N."/>
            <person name="Submissions S."/>
        </authorList>
    </citation>
    <scope>NUCLEOTIDE SEQUENCE [LARGE SCALE GENOMIC DNA]</scope>
    <source>
        <strain evidence="2">JC22</strain>
    </source>
</reference>